<proteinExistence type="predicted"/>
<dbReference type="GO" id="GO:0006511">
    <property type="term" value="P:ubiquitin-dependent protein catabolic process"/>
    <property type="evidence" value="ECO:0007669"/>
    <property type="project" value="InterPro"/>
</dbReference>
<dbReference type="InterPro" id="IPR055418">
    <property type="entry name" value="UFD1_N2"/>
</dbReference>
<dbReference type="PANTHER" id="PTHR12555:SF15">
    <property type="entry name" value="FUSION DEGRADATION PROTEIN (UFD1), PUTATIVE (AFU_ORTHOLOGUE AFUA_4G04640)-RELATED"/>
    <property type="match status" value="1"/>
</dbReference>
<dbReference type="EMBL" id="ML733530">
    <property type="protein sequence ID" value="KAB8214588.1"/>
    <property type="molecule type" value="Genomic_DNA"/>
</dbReference>
<feature type="domain" description="Ubiquitin-protein ligase E3A N-terminal zinc-binding" evidence="1">
    <location>
        <begin position="514"/>
        <end position="564"/>
    </location>
</feature>
<dbReference type="GO" id="GO:0036503">
    <property type="term" value="P:ERAD pathway"/>
    <property type="evidence" value="ECO:0007669"/>
    <property type="project" value="TreeGrafter"/>
</dbReference>
<evidence type="ECO:0000313" key="4">
    <source>
        <dbReference type="EMBL" id="KAB8214588.1"/>
    </source>
</evidence>
<protein>
    <submittedName>
        <fullName evidence="4">Uncharacterized protein</fullName>
    </submittedName>
</protein>
<dbReference type="PANTHER" id="PTHR12555">
    <property type="entry name" value="UBIQUITIN FUSION DEGRADATON PROTEIN 1"/>
    <property type="match status" value="1"/>
</dbReference>
<feature type="domain" description="Ubiquitin fusion degradation protein UFD1 N-terminal subdomain 2" evidence="3">
    <location>
        <begin position="83"/>
        <end position="158"/>
    </location>
</feature>
<dbReference type="InterPro" id="IPR042556">
    <property type="entry name" value="AZUL_sf"/>
</dbReference>
<dbReference type="Gene3D" id="3.10.330.10">
    <property type="match status" value="1"/>
</dbReference>
<gene>
    <name evidence="4" type="ORF">BDV33DRAFT_30865</name>
</gene>
<dbReference type="GO" id="GO:0034098">
    <property type="term" value="C:VCP-NPL4-UFD1 AAA ATPase complex"/>
    <property type="evidence" value="ECO:0007669"/>
    <property type="project" value="TreeGrafter"/>
</dbReference>
<evidence type="ECO:0000259" key="2">
    <source>
        <dbReference type="Pfam" id="PF24503"/>
    </source>
</evidence>
<evidence type="ECO:0000259" key="3">
    <source>
        <dbReference type="Pfam" id="PF24842"/>
    </source>
</evidence>
<name>A0A5N6EB21_9EURO</name>
<dbReference type="Pfam" id="PF24503">
    <property type="entry name" value="DUF7590"/>
    <property type="match status" value="1"/>
</dbReference>
<dbReference type="Proteomes" id="UP000326799">
    <property type="component" value="Unassembled WGS sequence"/>
</dbReference>
<dbReference type="AlphaFoldDB" id="A0A5N6EB21"/>
<dbReference type="Pfam" id="PF23580">
    <property type="entry name" value="Znf_XAF1_N"/>
    <property type="match status" value="1"/>
</dbReference>
<reference evidence="4 5" key="1">
    <citation type="submission" date="2019-04" db="EMBL/GenBank/DDBJ databases">
        <title>Fungal friends and foes A comparative genomics study of 23 Aspergillus species from section Flavi.</title>
        <authorList>
            <consortium name="DOE Joint Genome Institute"/>
            <person name="Kjaerbolling I."/>
            <person name="Vesth T.C."/>
            <person name="Frisvad J.C."/>
            <person name="Nybo J.L."/>
            <person name="Theobald S."/>
            <person name="Kildgaard S."/>
            <person name="Petersen T.I."/>
            <person name="Kuo A."/>
            <person name="Sato A."/>
            <person name="Lyhne E.K."/>
            <person name="Kogle M.E."/>
            <person name="Wiebenga A."/>
            <person name="Kun R.S."/>
            <person name="Lubbers R.J."/>
            <person name="Makela M.R."/>
            <person name="Barry K."/>
            <person name="Chovatia M."/>
            <person name="Clum A."/>
            <person name="Daum C."/>
            <person name="Haridas S."/>
            <person name="He G."/>
            <person name="LaButti K."/>
            <person name="Lipzen A."/>
            <person name="Mondo S."/>
            <person name="Pangilinan J."/>
            <person name="Riley R."/>
            <person name="Salamov A."/>
            <person name="Simmons B.A."/>
            <person name="Magnuson J.K."/>
            <person name="Henrissat B."/>
            <person name="Mortensen U.H."/>
            <person name="Larsen T.O."/>
            <person name="De vries R.P."/>
            <person name="Grigoriev I.V."/>
            <person name="Machida M."/>
            <person name="Baker S.E."/>
            <person name="Andersen M.R."/>
        </authorList>
    </citation>
    <scope>NUCLEOTIDE SEQUENCE [LARGE SCALE GENOMIC DNA]</scope>
    <source>
        <strain evidence="4 5">CBS 126849</strain>
    </source>
</reference>
<dbReference type="GO" id="GO:0031593">
    <property type="term" value="F:polyubiquitin modification-dependent protein binding"/>
    <property type="evidence" value="ECO:0007669"/>
    <property type="project" value="TreeGrafter"/>
</dbReference>
<dbReference type="InterPro" id="IPR032353">
    <property type="entry name" value="AZUL"/>
</dbReference>
<evidence type="ECO:0000313" key="5">
    <source>
        <dbReference type="Proteomes" id="UP000326799"/>
    </source>
</evidence>
<dbReference type="InterPro" id="IPR004854">
    <property type="entry name" value="Ufd1-like"/>
</dbReference>
<feature type="domain" description="DUF7590" evidence="2">
    <location>
        <begin position="186"/>
        <end position="315"/>
    </location>
</feature>
<dbReference type="InterPro" id="IPR056012">
    <property type="entry name" value="DUF7590"/>
</dbReference>
<accession>A0A5N6EB21</accession>
<evidence type="ECO:0000259" key="1">
    <source>
        <dbReference type="Pfam" id="PF16558"/>
    </source>
</evidence>
<dbReference type="Pfam" id="PF24842">
    <property type="entry name" value="UFD1_N2"/>
    <property type="match status" value="1"/>
</dbReference>
<dbReference type="Gene3D" id="6.10.130.10">
    <property type="entry name" value="Ubiquitin-protein ligase E3A, N-terminal zinc-binding domain (AZUL)"/>
    <property type="match status" value="1"/>
</dbReference>
<organism evidence="4 5">
    <name type="scientific">Aspergillus novoparasiticus</name>
    <dbReference type="NCBI Taxonomy" id="986946"/>
    <lineage>
        <taxon>Eukaryota</taxon>
        <taxon>Fungi</taxon>
        <taxon>Dikarya</taxon>
        <taxon>Ascomycota</taxon>
        <taxon>Pezizomycotina</taxon>
        <taxon>Eurotiomycetes</taxon>
        <taxon>Eurotiomycetidae</taxon>
        <taxon>Eurotiales</taxon>
        <taxon>Aspergillaceae</taxon>
        <taxon>Aspergillus</taxon>
        <taxon>Aspergillus subgen. Circumdati</taxon>
    </lineage>
</organism>
<keyword evidence="5" id="KW-1185">Reference proteome</keyword>
<dbReference type="Pfam" id="PF16558">
    <property type="entry name" value="AZUL"/>
    <property type="match status" value="1"/>
</dbReference>
<sequence length="652" mass="73213">MRNGRAIYAGIREFSAEENEVGLSAFLRDALGIEDDQFPSETYGQWQTSELSETIDGTAESQPTSLAPDLAPLVAVHVEQLPKGAYVRLRPLEAGYDPEDWKALLERYLRDNFTTLSTGEVLQVLGGRHESFKFLVDKIEPEGDGICIIDTDLEVDIVALTEDQARETYRRRLEKASRAIGTQGDSSTGGVLSIGEKVYGLVVPGAYVDYEIREWDRRDPIIITVECAVDADVSLFVSPLTARQRNRPREDQHLLSDFTTQPIKRVRIESTNVELEAAEALYVSVYAFDHHEYSDEYPQNQELPLQYKLQISANQSVDSDEDSKNTSAHGNPNDIQCGNCQQWVPQRTLVLHESFCLRNNVLCPQCRNVFQRRSSEWQNHWHCTQDSSYGNGVLIPQKGETDPDMHDPEVLVSGLTPHELVDGGRTTECHLCNKIVRLRDMKTHLRHHDLERLSKPPPRVCLNRNCGRTLDGRSVQSASTPGTDTLGLCSFCFGSLYVDTYDPEGKALRRRIERRYLSQMMTGCGKPWCQNEYCKNGRQARQPSSIPMNVTPLESMSVANILATIKPFVDAICLQSGNLNTAPFYFCTDQLGQQRRILAEMIAAEGSVASGKEYDLPWCVASVEATGGDLSKAREWLENWAPAKNEEARVLC</sequence>